<evidence type="ECO:0008006" key="4">
    <source>
        <dbReference type="Google" id="ProtNLM"/>
    </source>
</evidence>
<gene>
    <name evidence="2" type="ORF">OCL06_01940</name>
</gene>
<feature type="signal peptide" evidence="1">
    <location>
        <begin position="1"/>
        <end position="22"/>
    </location>
</feature>
<accession>A0ABT2VJS4</accession>
<proteinExistence type="predicted"/>
<keyword evidence="1" id="KW-0732">Signal</keyword>
<name>A0ABT2VJS4_9ALTE</name>
<evidence type="ECO:0000313" key="3">
    <source>
        <dbReference type="Proteomes" id="UP001209257"/>
    </source>
</evidence>
<evidence type="ECO:0000256" key="1">
    <source>
        <dbReference type="SAM" id="SignalP"/>
    </source>
</evidence>
<protein>
    <recommendedName>
        <fullName evidence="4">TonB-dependent receptor</fullName>
    </recommendedName>
</protein>
<keyword evidence="3" id="KW-1185">Reference proteome</keyword>
<sequence length="93" mass="9980">MFTYRKLLTALVLSAAATTTMAAQKAPTGLETVTHNLVAQSVSETTQELNVGVIRDVLTVSHHFDPQANAAELVADVTIQDIKESELNDNNDA</sequence>
<organism evidence="2 3">
    <name type="scientific">Alteromonas salexigens</name>
    <dbReference type="NCBI Taxonomy" id="2982530"/>
    <lineage>
        <taxon>Bacteria</taxon>
        <taxon>Pseudomonadati</taxon>
        <taxon>Pseudomonadota</taxon>
        <taxon>Gammaproteobacteria</taxon>
        <taxon>Alteromonadales</taxon>
        <taxon>Alteromonadaceae</taxon>
        <taxon>Alteromonas/Salinimonas group</taxon>
        <taxon>Alteromonas</taxon>
    </lineage>
</organism>
<comment type="caution">
    <text evidence="2">The sequence shown here is derived from an EMBL/GenBank/DDBJ whole genome shotgun (WGS) entry which is preliminary data.</text>
</comment>
<feature type="chain" id="PRO_5047529867" description="TonB-dependent receptor" evidence="1">
    <location>
        <begin position="23"/>
        <end position="93"/>
    </location>
</feature>
<dbReference type="EMBL" id="JAOTJC010000004">
    <property type="protein sequence ID" value="MCU7553354.1"/>
    <property type="molecule type" value="Genomic_DNA"/>
</dbReference>
<dbReference type="RefSeq" id="WP_262992059.1">
    <property type="nucleotide sequence ID" value="NZ_JAOTJC010000004.1"/>
</dbReference>
<reference evidence="3" key="1">
    <citation type="submission" date="2023-07" db="EMBL/GenBank/DDBJ databases">
        <title>Study on multiphase classification of strain Alteromonas salexigens isolated from the Yellow Sea.</title>
        <authorList>
            <person name="Sun L."/>
        </authorList>
    </citation>
    <scope>NUCLEOTIDE SEQUENCE [LARGE SCALE GENOMIC DNA]</scope>
    <source>
        <strain evidence="3">ASW11-19</strain>
    </source>
</reference>
<dbReference type="Proteomes" id="UP001209257">
    <property type="component" value="Unassembled WGS sequence"/>
</dbReference>
<evidence type="ECO:0000313" key="2">
    <source>
        <dbReference type="EMBL" id="MCU7553354.1"/>
    </source>
</evidence>